<evidence type="ECO:0000256" key="4">
    <source>
        <dbReference type="ARBA" id="ARBA00022723"/>
    </source>
</evidence>
<evidence type="ECO:0000256" key="9">
    <source>
        <dbReference type="ARBA" id="ARBA00023187"/>
    </source>
</evidence>
<evidence type="ECO:0000256" key="11">
    <source>
        <dbReference type="PROSITE-ProRule" id="PRU00176"/>
    </source>
</evidence>
<dbReference type="PANTHER" id="PTHR14089:SF6">
    <property type="entry name" value="PRE-MRNA-SPLICING FACTOR RBM22"/>
    <property type="match status" value="1"/>
</dbReference>
<dbReference type="GO" id="GO:0008380">
    <property type="term" value="P:RNA splicing"/>
    <property type="evidence" value="ECO:0007669"/>
    <property type="project" value="UniProtKB-KW"/>
</dbReference>
<feature type="domain" description="PDZ" evidence="16">
    <location>
        <begin position="150"/>
        <end position="230"/>
    </location>
</feature>
<dbReference type="PROSITE" id="PS50106">
    <property type="entry name" value="PDZ"/>
    <property type="match status" value="3"/>
</dbReference>
<dbReference type="PROSITE" id="PS50103">
    <property type="entry name" value="ZF_C3H1"/>
    <property type="match status" value="1"/>
</dbReference>
<dbReference type="GO" id="GO:0006397">
    <property type="term" value="P:mRNA processing"/>
    <property type="evidence" value="ECO:0007669"/>
    <property type="project" value="UniProtKB-KW"/>
</dbReference>
<dbReference type="Pfam" id="PF17820">
    <property type="entry name" value="PDZ_6"/>
    <property type="match status" value="1"/>
</dbReference>
<feature type="compositionally biased region" description="Basic residues" evidence="13">
    <location>
        <begin position="1"/>
        <end position="10"/>
    </location>
</feature>
<evidence type="ECO:0000256" key="12">
    <source>
        <dbReference type="PROSITE-ProRule" id="PRU00723"/>
    </source>
</evidence>
<dbReference type="SMART" id="SM00356">
    <property type="entry name" value="ZnF_C3H1"/>
    <property type="match status" value="1"/>
</dbReference>
<keyword evidence="4 12" id="KW-0479">Metal-binding</keyword>
<feature type="domain" description="C3H1-type" evidence="15">
    <location>
        <begin position="515"/>
        <end position="537"/>
    </location>
</feature>
<dbReference type="SUPFAM" id="SSF54928">
    <property type="entry name" value="RNA-binding domain, RBD"/>
    <property type="match status" value="1"/>
</dbReference>
<feature type="region of interest" description="Disordered" evidence="13">
    <location>
        <begin position="689"/>
        <end position="775"/>
    </location>
</feature>
<evidence type="ECO:0000256" key="2">
    <source>
        <dbReference type="ARBA" id="ARBA00007781"/>
    </source>
</evidence>
<keyword evidence="9" id="KW-0508">mRNA splicing</keyword>
<sequence length="775" mass="86241">MENRPQHQRIRPSSSTMEFGNAGNLNGHFAMQSEKVVVNLLSQSNGFGFHLHGGADNQPLLIGSVITGGAADLDGRMRVGDQIIEIDGETTMAMQHKQAVELIRQASTVGAVKLTLLRHRSPPPIAEENFGQLRRNGSASAIYAARVPYDVKLIKMENETDFGCTIVSHKYRYIVSLSPNSPAGRCGQLRVGDCVVAINGMSADMMSHQQMQQEISSSGASLVLTIDPAKRIEDEDAISANSRNISSNYIQMGGGNGIQQLQKQNDSHQPSPYSTLISVHLKRSDRGFGFSIRGGSEFCMALFILRIADEGPAAFSAMQIGDQLMKIDGESTENMTHQRAITLIKERQEMSMSKSSYTYNRKTFEDAEFPILCETCLGPNPYLRMSKDVHGGECKICERPFTTFRWMPGKGSRYKKTEVCQTCSKLKNVCQTCLLDLEYGLPVQVRDHALQIKEQLPKQGANRDFFIQNADRALALTDGTVPYGQLAKITDAGTNEMLRKLARNQPYYNRNLPHICSFFVKGECLRGEECPYRHEKPSDPDDPLSQQNLRDRYYGSNDPVADKLLNRAKALPKLTPPDDPSITTLFLGNLSRDDKLVVTEADIRDYFYQFGEIRQVHVVPQKACAFIQFTSRHSAEMAADRTFEQLTLKGLKIRVRWGQPKSQPMTSTEMSNRTFEPVPNLADPCPIPSYAYDNGPGPSKRTRFEPAPGEQQNRPLMPPPLIVPNVPPPQIGRGEGQQKPIDLRDVVTSGKQQKSPSIYYPSQDPHRLGAKGDVV</sequence>
<keyword evidence="5" id="KW-0747">Spliceosome</keyword>
<reference evidence="18" key="1">
    <citation type="submission" date="2022-11" db="UniProtKB">
        <authorList>
            <consortium name="WormBaseParasite"/>
        </authorList>
    </citation>
    <scope>IDENTIFICATION</scope>
</reference>
<feature type="compositionally biased region" description="Pro residues" evidence="13">
    <location>
        <begin position="716"/>
        <end position="730"/>
    </location>
</feature>
<dbReference type="Pfam" id="PF00595">
    <property type="entry name" value="PDZ"/>
    <property type="match status" value="2"/>
</dbReference>
<feature type="zinc finger region" description="C3H1-type" evidence="12">
    <location>
        <begin position="515"/>
        <end position="537"/>
    </location>
</feature>
<dbReference type="InterPro" id="IPR012677">
    <property type="entry name" value="Nucleotide-bd_a/b_plait_sf"/>
</dbReference>
<dbReference type="Pfam" id="PF00076">
    <property type="entry name" value="RRM_1"/>
    <property type="match status" value="1"/>
</dbReference>
<accession>A0A915M4G6</accession>
<dbReference type="GO" id="GO:0008270">
    <property type="term" value="F:zinc ion binding"/>
    <property type="evidence" value="ECO:0007669"/>
    <property type="project" value="UniProtKB-KW"/>
</dbReference>
<evidence type="ECO:0000256" key="5">
    <source>
        <dbReference type="ARBA" id="ARBA00022728"/>
    </source>
</evidence>
<evidence type="ECO:0000256" key="6">
    <source>
        <dbReference type="ARBA" id="ARBA00022771"/>
    </source>
</evidence>
<organism evidence="17 18">
    <name type="scientific">Meloidogyne javanica</name>
    <name type="common">Root-knot nematode worm</name>
    <dbReference type="NCBI Taxonomy" id="6303"/>
    <lineage>
        <taxon>Eukaryota</taxon>
        <taxon>Metazoa</taxon>
        <taxon>Ecdysozoa</taxon>
        <taxon>Nematoda</taxon>
        <taxon>Chromadorea</taxon>
        <taxon>Rhabditida</taxon>
        <taxon>Tylenchina</taxon>
        <taxon>Tylenchomorpha</taxon>
        <taxon>Tylenchoidea</taxon>
        <taxon>Meloidogynidae</taxon>
        <taxon>Meloidogyninae</taxon>
        <taxon>Meloidogyne</taxon>
        <taxon>Meloidogyne incognita group</taxon>
    </lineage>
</organism>
<dbReference type="CDD" id="cd12224">
    <property type="entry name" value="RRM_RBM22"/>
    <property type="match status" value="1"/>
</dbReference>
<feature type="domain" description="PDZ" evidence="16">
    <location>
        <begin position="278"/>
        <end position="346"/>
    </location>
</feature>
<feature type="domain" description="RRM" evidence="14">
    <location>
        <begin position="583"/>
        <end position="660"/>
    </location>
</feature>
<evidence type="ECO:0000313" key="18">
    <source>
        <dbReference type="WBParaSite" id="scaffold268_cov312.g617"/>
    </source>
</evidence>
<evidence type="ECO:0000259" key="16">
    <source>
        <dbReference type="PROSITE" id="PS50106"/>
    </source>
</evidence>
<evidence type="ECO:0000313" key="17">
    <source>
        <dbReference type="Proteomes" id="UP000887561"/>
    </source>
</evidence>
<keyword evidence="7 12" id="KW-0862">Zinc</keyword>
<dbReference type="GO" id="GO:0000974">
    <property type="term" value="C:Prp19 complex"/>
    <property type="evidence" value="ECO:0007669"/>
    <property type="project" value="TreeGrafter"/>
</dbReference>
<dbReference type="InterPro" id="IPR048995">
    <property type="entry name" value="STL11/RBM22-like_N"/>
</dbReference>
<dbReference type="SUPFAM" id="SSF90229">
    <property type="entry name" value="CCCH zinc finger"/>
    <property type="match status" value="1"/>
</dbReference>
<feature type="region of interest" description="Disordered" evidence="13">
    <location>
        <begin position="531"/>
        <end position="552"/>
    </location>
</feature>
<dbReference type="InterPro" id="IPR039171">
    <property type="entry name" value="Cwc2/Slt11"/>
</dbReference>
<evidence type="ECO:0000256" key="1">
    <source>
        <dbReference type="ARBA" id="ARBA00004123"/>
    </source>
</evidence>
<keyword evidence="17" id="KW-1185">Reference proteome</keyword>
<evidence type="ECO:0000259" key="14">
    <source>
        <dbReference type="PROSITE" id="PS50102"/>
    </source>
</evidence>
<keyword evidence="6 12" id="KW-0863">Zinc-finger</keyword>
<dbReference type="SUPFAM" id="SSF50156">
    <property type="entry name" value="PDZ domain-like"/>
    <property type="match status" value="3"/>
</dbReference>
<evidence type="ECO:0000256" key="10">
    <source>
        <dbReference type="ARBA" id="ARBA00023242"/>
    </source>
</evidence>
<keyword evidence="10" id="KW-0539">Nucleus</keyword>
<dbReference type="Gene3D" id="2.30.42.10">
    <property type="match status" value="3"/>
</dbReference>
<dbReference type="InterPro" id="IPR041489">
    <property type="entry name" value="PDZ_6"/>
</dbReference>
<comment type="similarity">
    <text evidence="2">Belongs to the SLT11 family.</text>
</comment>
<dbReference type="InterPro" id="IPR036034">
    <property type="entry name" value="PDZ_sf"/>
</dbReference>
<feature type="domain" description="PDZ" evidence="16">
    <location>
        <begin position="37"/>
        <end position="118"/>
    </location>
</feature>
<dbReference type="InterPro" id="IPR036855">
    <property type="entry name" value="Znf_CCCH_sf"/>
</dbReference>
<dbReference type="PANTHER" id="PTHR14089">
    <property type="entry name" value="PRE-MRNA-SPLICING FACTOR RBM22"/>
    <property type="match status" value="1"/>
</dbReference>
<dbReference type="FunFam" id="3.30.70.330:FF:000476">
    <property type="entry name" value="Zinc finger CCCH domain-containing protein 4"/>
    <property type="match status" value="1"/>
</dbReference>
<dbReference type="InterPro" id="IPR000571">
    <property type="entry name" value="Znf_CCCH"/>
</dbReference>
<dbReference type="GO" id="GO:0017070">
    <property type="term" value="F:U6 snRNA binding"/>
    <property type="evidence" value="ECO:0007669"/>
    <property type="project" value="TreeGrafter"/>
</dbReference>
<dbReference type="WBParaSite" id="scaffold268_cov312.g617">
    <property type="protein sequence ID" value="scaffold268_cov312.g617"/>
    <property type="gene ID" value="scaffold268_cov312.g617"/>
</dbReference>
<evidence type="ECO:0000256" key="7">
    <source>
        <dbReference type="ARBA" id="ARBA00022833"/>
    </source>
</evidence>
<dbReference type="InterPro" id="IPR000504">
    <property type="entry name" value="RRM_dom"/>
</dbReference>
<evidence type="ECO:0000256" key="13">
    <source>
        <dbReference type="SAM" id="MobiDB-lite"/>
    </source>
</evidence>
<dbReference type="GO" id="GO:0036002">
    <property type="term" value="F:pre-mRNA binding"/>
    <property type="evidence" value="ECO:0007669"/>
    <property type="project" value="TreeGrafter"/>
</dbReference>
<feature type="region of interest" description="Disordered" evidence="13">
    <location>
        <begin position="1"/>
        <end position="21"/>
    </location>
</feature>
<protein>
    <submittedName>
        <fullName evidence="18">Pre-mRNA-splicing factor RBM22</fullName>
    </submittedName>
</protein>
<evidence type="ECO:0000256" key="8">
    <source>
        <dbReference type="ARBA" id="ARBA00022884"/>
    </source>
</evidence>
<dbReference type="GO" id="GO:0071006">
    <property type="term" value="C:U2-type catalytic step 1 spliceosome"/>
    <property type="evidence" value="ECO:0007669"/>
    <property type="project" value="TreeGrafter"/>
</dbReference>
<keyword evidence="3" id="KW-0507">mRNA processing</keyword>
<dbReference type="SMART" id="SM00360">
    <property type="entry name" value="RRM"/>
    <property type="match status" value="1"/>
</dbReference>
<dbReference type="Proteomes" id="UP000887561">
    <property type="component" value="Unplaced"/>
</dbReference>
<proteinExistence type="inferred from homology"/>
<dbReference type="PROSITE" id="PS50102">
    <property type="entry name" value="RRM"/>
    <property type="match status" value="1"/>
</dbReference>
<dbReference type="InterPro" id="IPR001478">
    <property type="entry name" value="PDZ"/>
</dbReference>
<keyword evidence="8 11" id="KW-0694">RNA-binding</keyword>
<dbReference type="InterPro" id="IPR035979">
    <property type="entry name" value="RBD_domain_sf"/>
</dbReference>
<dbReference type="Gene3D" id="3.30.70.330">
    <property type="match status" value="1"/>
</dbReference>
<evidence type="ECO:0000256" key="3">
    <source>
        <dbReference type="ARBA" id="ARBA00022664"/>
    </source>
</evidence>
<dbReference type="SMART" id="SM00228">
    <property type="entry name" value="PDZ"/>
    <property type="match status" value="3"/>
</dbReference>
<evidence type="ECO:0000259" key="15">
    <source>
        <dbReference type="PROSITE" id="PS50103"/>
    </source>
</evidence>
<comment type="subcellular location">
    <subcellularLocation>
        <location evidence="1">Nucleus</location>
    </subcellularLocation>
</comment>
<dbReference type="FunFam" id="4.10.1000.10:FF:000006">
    <property type="entry name" value="Putative pre-mrna-splicing factor rbm22"/>
    <property type="match status" value="1"/>
</dbReference>
<name>A0A915M4G6_MELJA</name>
<dbReference type="Pfam" id="PF21369">
    <property type="entry name" value="STL11_N"/>
    <property type="match status" value="1"/>
</dbReference>
<dbReference type="AlphaFoldDB" id="A0A915M4G6"/>
<dbReference type="GO" id="GO:0071007">
    <property type="term" value="C:U2-type catalytic step 2 spliceosome"/>
    <property type="evidence" value="ECO:0007669"/>
    <property type="project" value="TreeGrafter"/>
</dbReference>